<feature type="domain" description="Tyr recombinase" evidence="10">
    <location>
        <begin position="125"/>
        <end position="309"/>
    </location>
</feature>
<comment type="function">
    <text evidence="9">Site-specific tyrosine recombinase, which acts by catalyzing the cutting and rejoining of the recombining DNA molecules. The XerC-XerD complex is essential to convert dimers of the bacterial chromosome into monomers to permit their segregation at cell division. It also contributes to the segregational stability of plasmids.</text>
</comment>
<proteinExistence type="inferred from homology"/>
<dbReference type="InterPro" id="IPR050090">
    <property type="entry name" value="Tyrosine_recombinase_XerCD"/>
</dbReference>
<evidence type="ECO:0000256" key="5">
    <source>
        <dbReference type="ARBA" id="ARBA00022908"/>
    </source>
</evidence>
<dbReference type="PROSITE" id="PS51898">
    <property type="entry name" value="TYR_RECOMBINASE"/>
    <property type="match status" value="1"/>
</dbReference>
<dbReference type="PATRIC" id="fig|1439726.3.peg.2254"/>
<evidence type="ECO:0000256" key="3">
    <source>
        <dbReference type="ARBA" id="ARBA00022618"/>
    </source>
</evidence>
<dbReference type="InterPro" id="IPR013762">
    <property type="entry name" value="Integrase-like_cat_sf"/>
</dbReference>
<dbReference type="Proteomes" id="UP000094622">
    <property type="component" value="Unassembled WGS sequence"/>
</dbReference>
<evidence type="ECO:0000256" key="2">
    <source>
        <dbReference type="ARBA" id="ARBA00022490"/>
    </source>
</evidence>
<evidence type="ECO:0000256" key="1">
    <source>
        <dbReference type="ARBA" id="ARBA00004496"/>
    </source>
</evidence>
<keyword evidence="7 9" id="KW-0233">DNA recombination</keyword>
<organism evidence="12 13">
    <name type="scientific">Methylobrevis pamukkalensis</name>
    <dbReference type="NCBI Taxonomy" id="1439726"/>
    <lineage>
        <taxon>Bacteria</taxon>
        <taxon>Pseudomonadati</taxon>
        <taxon>Pseudomonadota</taxon>
        <taxon>Alphaproteobacteria</taxon>
        <taxon>Hyphomicrobiales</taxon>
        <taxon>Pleomorphomonadaceae</taxon>
        <taxon>Methylobrevis</taxon>
    </lineage>
</organism>
<evidence type="ECO:0000256" key="7">
    <source>
        <dbReference type="ARBA" id="ARBA00023172"/>
    </source>
</evidence>
<keyword evidence="13" id="KW-1185">Reference proteome</keyword>
<evidence type="ECO:0000256" key="4">
    <source>
        <dbReference type="ARBA" id="ARBA00022829"/>
    </source>
</evidence>
<evidence type="ECO:0000256" key="6">
    <source>
        <dbReference type="ARBA" id="ARBA00023125"/>
    </source>
</evidence>
<evidence type="ECO:0000313" key="12">
    <source>
        <dbReference type="EMBL" id="ODN70531.1"/>
    </source>
</evidence>
<dbReference type="EMBL" id="MCRJ01000047">
    <property type="protein sequence ID" value="ODN70531.1"/>
    <property type="molecule type" value="Genomic_DNA"/>
</dbReference>
<reference evidence="12 13" key="1">
    <citation type="submission" date="2016-07" db="EMBL/GenBank/DDBJ databases">
        <title>Draft Genome Sequence of Methylobrevis pamukkalensis PK2.</title>
        <authorList>
            <person name="Vasilenko O.V."/>
            <person name="Doronina N.V."/>
            <person name="Shmareva M.N."/>
            <person name="Tarlachkov S.V."/>
            <person name="Mustakhimov I."/>
            <person name="Trotsenko Y.A."/>
        </authorList>
    </citation>
    <scope>NUCLEOTIDE SEQUENCE [LARGE SCALE GENOMIC DNA]</scope>
    <source>
        <strain evidence="12 13">PK2</strain>
    </source>
</reference>
<dbReference type="SUPFAM" id="SSF47823">
    <property type="entry name" value="lambda integrase-like, N-terminal domain"/>
    <property type="match status" value="1"/>
</dbReference>
<comment type="caution">
    <text evidence="12">The sequence shown here is derived from an EMBL/GenBank/DDBJ whole genome shotgun (WGS) entry which is preliminary data.</text>
</comment>
<dbReference type="InterPro" id="IPR023009">
    <property type="entry name" value="Tyrosine_recombinase_XerC/XerD"/>
</dbReference>
<dbReference type="AlphaFoldDB" id="A0A1E3H4U1"/>
<keyword evidence="3 9" id="KW-0132">Cell division</keyword>
<comment type="subunit">
    <text evidence="9">Forms a cyclic heterotetrameric complex composed of two molecules of XerC and two molecules of XerD.</text>
</comment>
<feature type="domain" description="Core-binding (CB)" evidence="11">
    <location>
        <begin position="13"/>
        <end position="104"/>
    </location>
</feature>
<dbReference type="InterPro" id="IPR004107">
    <property type="entry name" value="Integrase_SAM-like_N"/>
</dbReference>
<dbReference type="Gene3D" id="1.10.443.10">
    <property type="entry name" value="Intergrase catalytic core"/>
    <property type="match status" value="1"/>
</dbReference>
<comment type="subcellular location">
    <subcellularLocation>
        <location evidence="1 9">Cytoplasm</location>
    </subcellularLocation>
</comment>
<dbReference type="InterPro" id="IPR044068">
    <property type="entry name" value="CB"/>
</dbReference>
<dbReference type="CDD" id="cd00798">
    <property type="entry name" value="INT_XerDC_C"/>
    <property type="match status" value="1"/>
</dbReference>
<feature type="active site" evidence="9">
    <location>
        <position position="261"/>
    </location>
</feature>
<evidence type="ECO:0000259" key="10">
    <source>
        <dbReference type="PROSITE" id="PS51898"/>
    </source>
</evidence>
<gene>
    <name evidence="12" type="primary">xerC_1</name>
    <name evidence="9" type="synonym">xerC</name>
    <name evidence="12" type="ORF">A6302_02133</name>
</gene>
<comment type="similarity">
    <text evidence="9">Belongs to the 'phage' integrase family. XerC subfamily.</text>
</comment>
<evidence type="ECO:0000256" key="9">
    <source>
        <dbReference type="HAMAP-Rule" id="MF_01808"/>
    </source>
</evidence>
<dbReference type="InterPro" id="IPR002104">
    <property type="entry name" value="Integrase_catalytic"/>
</dbReference>
<dbReference type="OrthoDB" id="9801717at2"/>
<dbReference type="GO" id="GO:0051301">
    <property type="term" value="P:cell division"/>
    <property type="evidence" value="ECO:0007669"/>
    <property type="project" value="UniProtKB-KW"/>
</dbReference>
<dbReference type="Pfam" id="PF00589">
    <property type="entry name" value="Phage_integrase"/>
    <property type="match status" value="1"/>
</dbReference>
<dbReference type="SUPFAM" id="SSF56349">
    <property type="entry name" value="DNA breaking-rejoining enzymes"/>
    <property type="match status" value="1"/>
</dbReference>
<dbReference type="HAMAP" id="MF_01808">
    <property type="entry name" value="Recomb_XerC_XerD"/>
    <property type="match status" value="1"/>
</dbReference>
<evidence type="ECO:0000259" key="11">
    <source>
        <dbReference type="PROSITE" id="PS51900"/>
    </source>
</evidence>
<dbReference type="PANTHER" id="PTHR30349">
    <property type="entry name" value="PHAGE INTEGRASE-RELATED"/>
    <property type="match status" value="1"/>
</dbReference>
<dbReference type="RefSeq" id="WP_069306846.1">
    <property type="nucleotide sequence ID" value="NZ_MCRJ01000047.1"/>
</dbReference>
<dbReference type="GO" id="GO:0006313">
    <property type="term" value="P:DNA transposition"/>
    <property type="evidence" value="ECO:0007669"/>
    <property type="project" value="UniProtKB-UniRule"/>
</dbReference>
<feature type="active site" evidence="9">
    <location>
        <position position="168"/>
    </location>
</feature>
<dbReference type="PROSITE" id="PS51900">
    <property type="entry name" value="CB"/>
    <property type="match status" value="1"/>
</dbReference>
<accession>A0A1E3H4U1</accession>
<dbReference type="GO" id="GO:0005737">
    <property type="term" value="C:cytoplasm"/>
    <property type="evidence" value="ECO:0007669"/>
    <property type="project" value="UniProtKB-SubCell"/>
</dbReference>
<keyword evidence="5 9" id="KW-0229">DNA integration</keyword>
<dbReference type="PANTHER" id="PTHR30349:SF90">
    <property type="entry name" value="TYROSINE RECOMBINASE XERD"/>
    <property type="match status" value="1"/>
</dbReference>
<feature type="active site" evidence="9">
    <location>
        <position position="287"/>
    </location>
</feature>
<dbReference type="GO" id="GO:0007059">
    <property type="term" value="P:chromosome segregation"/>
    <property type="evidence" value="ECO:0007669"/>
    <property type="project" value="UniProtKB-UniRule"/>
</dbReference>
<feature type="active site" evidence="9">
    <location>
        <position position="264"/>
    </location>
</feature>
<feature type="active site" evidence="9">
    <location>
        <position position="193"/>
    </location>
</feature>
<evidence type="ECO:0000256" key="8">
    <source>
        <dbReference type="ARBA" id="ARBA00023306"/>
    </source>
</evidence>
<dbReference type="InterPro" id="IPR011010">
    <property type="entry name" value="DNA_brk_join_enz"/>
</dbReference>
<keyword evidence="2 9" id="KW-0963">Cytoplasm</keyword>
<dbReference type="Gene3D" id="1.10.150.130">
    <property type="match status" value="1"/>
</dbReference>
<keyword evidence="8 9" id="KW-0131">Cell cycle</keyword>
<evidence type="ECO:0000313" key="13">
    <source>
        <dbReference type="Proteomes" id="UP000094622"/>
    </source>
</evidence>
<dbReference type="Pfam" id="PF02899">
    <property type="entry name" value="Phage_int_SAM_1"/>
    <property type="match status" value="1"/>
</dbReference>
<keyword evidence="6 9" id="KW-0238">DNA-binding</keyword>
<sequence>MAPSDALLVTMTPAMAAAVDGWLQSLAGVRRMSPKTVEAYARDVRQFMAFLTAHLGAPPRPEDLAGLRPADFRAFLARRRRDGVGPTTLARQMAGVRSMIRHLERGGGTSSAAATAIRTPKRPDRLPKPLAAKDALDVIDTAETLADEPWVAARDRAVLALLYGAGLRVGEAVALDRSDLADLTAGTLRVTGKGGKTRIVPVLPMVARAVADYVALCPWQPGPEGPLFLGVKGGRLGARIVQLLMERMRGALGLPATATPHALRHSFATHLLGRGGDLRTIQELLGHASLSTTQVYTGVDAARLLEVYERAHPRA</sequence>
<dbReference type="InterPro" id="IPR010998">
    <property type="entry name" value="Integrase_recombinase_N"/>
</dbReference>
<dbReference type="GO" id="GO:0009037">
    <property type="term" value="F:tyrosine-based site-specific recombinase activity"/>
    <property type="evidence" value="ECO:0007669"/>
    <property type="project" value="UniProtKB-UniRule"/>
</dbReference>
<name>A0A1E3H4U1_9HYPH</name>
<keyword evidence="4 9" id="KW-0159">Chromosome partition</keyword>
<feature type="active site" description="O-(3'-phospho-DNA)-tyrosine intermediate" evidence="9">
    <location>
        <position position="296"/>
    </location>
</feature>
<dbReference type="GO" id="GO:0003677">
    <property type="term" value="F:DNA binding"/>
    <property type="evidence" value="ECO:0007669"/>
    <property type="project" value="UniProtKB-UniRule"/>
</dbReference>
<protein>
    <recommendedName>
        <fullName evidence="9">Tyrosine recombinase XerC</fullName>
    </recommendedName>
</protein>